<dbReference type="InterPro" id="IPR025532">
    <property type="entry name" value="G6P_1-epimerase"/>
</dbReference>
<dbReference type="CDD" id="cd09020">
    <property type="entry name" value="D-hex-6-P-epi_like"/>
    <property type="match status" value="1"/>
</dbReference>
<dbReference type="Proteomes" id="UP000254236">
    <property type="component" value="Chromosome"/>
</dbReference>
<dbReference type="SUPFAM" id="SSF74650">
    <property type="entry name" value="Galactose mutarotase-like"/>
    <property type="match status" value="1"/>
</dbReference>
<accession>A0A345YTB5</accession>
<reference evidence="6 8" key="1">
    <citation type="submission" date="2018-07" db="EMBL/GenBank/DDBJ databases">
        <title>Brachybacterium saurashtrense DSM 23186 genome sequence.</title>
        <authorList>
            <person name="Guo L."/>
        </authorList>
    </citation>
    <scope>NUCLEOTIDE SEQUENCE [LARGE SCALE GENOMIC DNA]</scope>
    <source>
        <strain evidence="6 8">DSM 23186</strain>
    </source>
</reference>
<evidence type="ECO:0000256" key="3">
    <source>
        <dbReference type="ARBA" id="ARBA00023235"/>
    </source>
</evidence>
<dbReference type="Pfam" id="PF01263">
    <property type="entry name" value="Aldose_epim"/>
    <property type="match status" value="1"/>
</dbReference>
<dbReference type="PANTHER" id="PTHR11122">
    <property type="entry name" value="APOSPORY-ASSOCIATED PROTEIN C-RELATED"/>
    <property type="match status" value="1"/>
</dbReference>
<dbReference type="EMBL" id="QSWH01000006">
    <property type="protein sequence ID" value="RRR21789.1"/>
    <property type="molecule type" value="Genomic_DNA"/>
</dbReference>
<evidence type="ECO:0000256" key="2">
    <source>
        <dbReference type="ARBA" id="ARBA00005866"/>
    </source>
</evidence>
<dbReference type="Proteomes" id="UP000282185">
    <property type="component" value="Unassembled WGS sequence"/>
</dbReference>
<dbReference type="GO" id="GO:0005975">
    <property type="term" value="P:carbohydrate metabolic process"/>
    <property type="evidence" value="ECO:0007669"/>
    <property type="project" value="InterPro"/>
</dbReference>
<dbReference type="InterPro" id="IPR011013">
    <property type="entry name" value="Gal_mutarotase_sf_dom"/>
</dbReference>
<evidence type="ECO:0000313" key="6">
    <source>
        <dbReference type="EMBL" id="AXK47167.1"/>
    </source>
</evidence>
<dbReference type="GO" id="GO:0047938">
    <property type="term" value="F:glucose-6-phosphate 1-epimerase activity"/>
    <property type="evidence" value="ECO:0007669"/>
    <property type="project" value="UniProtKB-UniRule"/>
</dbReference>
<evidence type="ECO:0000256" key="5">
    <source>
        <dbReference type="PIRSR" id="PIRSR016020-1"/>
    </source>
</evidence>
<keyword evidence="8" id="KW-1185">Reference proteome</keyword>
<reference evidence="7 9" key="2">
    <citation type="submission" date="2018-08" db="EMBL/GenBank/DDBJ databases">
        <title>Brachybacterium saurashtrense DSM 23186.</title>
        <authorList>
            <person name="Li Y."/>
        </authorList>
    </citation>
    <scope>NUCLEOTIDE SEQUENCE [LARGE SCALE GENOMIC DNA]</scope>
    <source>
        <strain evidence="7 9">DSM 23186</strain>
    </source>
</reference>
<dbReference type="EMBL" id="CP031356">
    <property type="protein sequence ID" value="AXK47167.1"/>
    <property type="molecule type" value="Genomic_DNA"/>
</dbReference>
<organism evidence="7 9">
    <name type="scientific">Brachybacterium saurashtrense</name>
    <dbReference type="NCBI Taxonomy" id="556288"/>
    <lineage>
        <taxon>Bacteria</taxon>
        <taxon>Bacillati</taxon>
        <taxon>Actinomycetota</taxon>
        <taxon>Actinomycetes</taxon>
        <taxon>Micrococcales</taxon>
        <taxon>Dermabacteraceae</taxon>
        <taxon>Brachybacterium</taxon>
    </lineage>
</organism>
<proteinExistence type="inferred from homology"/>
<dbReference type="InterPro" id="IPR008183">
    <property type="entry name" value="Aldose_1/G6P_1-epimerase"/>
</dbReference>
<evidence type="ECO:0000256" key="1">
    <source>
        <dbReference type="ARBA" id="ARBA00001096"/>
    </source>
</evidence>
<dbReference type="AlphaFoldDB" id="A0A345YTB5"/>
<keyword evidence="3 4" id="KW-0413">Isomerase</keyword>
<gene>
    <name evidence="6" type="ORF">DWV08_04690</name>
    <name evidence="7" type="ORF">DXU92_13265</name>
</gene>
<evidence type="ECO:0000256" key="4">
    <source>
        <dbReference type="PIRNR" id="PIRNR016020"/>
    </source>
</evidence>
<dbReference type="GO" id="GO:0030246">
    <property type="term" value="F:carbohydrate binding"/>
    <property type="evidence" value="ECO:0007669"/>
    <property type="project" value="UniProtKB-UniRule"/>
</dbReference>
<dbReference type="EC" id="5.1.3.15" evidence="4"/>
<comment type="catalytic activity">
    <reaction evidence="1">
        <text>alpha-D-glucose 6-phosphate = beta-D-glucose 6-phosphate</text>
        <dbReference type="Rhea" id="RHEA:16249"/>
        <dbReference type="ChEBI" id="CHEBI:58225"/>
        <dbReference type="ChEBI" id="CHEBI:58247"/>
        <dbReference type="EC" id="5.1.3.15"/>
    </reaction>
</comment>
<feature type="active site" evidence="5">
    <location>
        <position position="271"/>
    </location>
</feature>
<dbReference type="InterPro" id="IPR014718">
    <property type="entry name" value="GH-type_carb-bd"/>
</dbReference>
<name>A0A345YTB5_9MICO</name>
<dbReference type="PIRSF" id="PIRSF016020">
    <property type="entry name" value="PHexose_mutarotase"/>
    <property type="match status" value="1"/>
</dbReference>
<dbReference type="PANTHER" id="PTHR11122:SF13">
    <property type="entry name" value="GLUCOSE-6-PHOSPHATE 1-EPIMERASE"/>
    <property type="match status" value="1"/>
</dbReference>
<dbReference type="KEGG" id="bsau:DWV08_04690"/>
<comment type="similarity">
    <text evidence="2 4">Belongs to the glucose-6-phosphate 1-epimerase family.</text>
</comment>
<protein>
    <recommendedName>
        <fullName evidence="4">Putative glucose-6-phosphate 1-epimerase</fullName>
        <ecNumber evidence="4">5.1.3.15</ecNumber>
    </recommendedName>
</protein>
<sequence>MPAAQDPAAAAPDAAVTLPEGVALGTAHGVDAVLVDTPAASAVILLDGAHLTSFVPAGEQDLLWMSPSSDVGPGVAVRGGIPLVGPWFGTGRDLAHAVKHGWLRNVRWDLVSARREGGTTEVTLRTPEDAVAVRAEVVFRLGAQLDVDLTLTAGPRRIELEAALHTYLAVGDVREIRIGGLEGAEFLDNTRGLAEDVMPAQLLRLTGSTDRIVARAGEVTLEDDSAPGGGRRVVSTPRGTSRTIVWNPWDELTRGMADIPDEDWPRFVCIEPAVAKDGFVALEPGRSHRLGVSYRIER</sequence>
<feature type="active site" evidence="5">
    <location>
        <position position="165"/>
    </location>
</feature>
<dbReference type="OrthoDB" id="9790727at2"/>
<evidence type="ECO:0000313" key="8">
    <source>
        <dbReference type="Proteomes" id="UP000254236"/>
    </source>
</evidence>
<dbReference type="Gene3D" id="2.70.98.10">
    <property type="match status" value="1"/>
</dbReference>
<evidence type="ECO:0000313" key="9">
    <source>
        <dbReference type="Proteomes" id="UP000282185"/>
    </source>
</evidence>
<evidence type="ECO:0000313" key="7">
    <source>
        <dbReference type="EMBL" id="RRR21789.1"/>
    </source>
</evidence>